<dbReference type="InterPro" id="IPR002716">
    <property type="entry name" value="PIN_dom"/>
</dbReference>
<dbReference type="GO" id="GO:0090729">
    <property type="term" value="F:toxin activity"/>
    <property type="evidence" value="ECO:0007669"/>
    <property type="project" value="UniProtKB-KW"/>
</dbReference>
<dbReference type="HAMAP" id="MF_00265">
    <property type="entry name" value="VapC_Nob1"/>
    <property type="match status" value="1"/>
</dbReference>
<protein>
    <recommendedName>
        <fullName evidence="8">Ribonuclease VapC</fullName>
        <shortName evidence="8">RNase VapC</shortName>
        <ecNumber evidence="8">3.1.-.-</ecNumber>
    </recommendedName>
    <alternativeName>
        <fullName evidence="8">Toxin VapC</fullName>
    </alternativeName>
</protein>
<keyword evidence="11" id="KW-1185">Reference proteome</keyword>
<evidence type="ECO:0000259" key="9">
    <source>
        <dbReference type="Pfam" id="PF01850"/>
    </source>
</evidence>
<dbReference type="PANTHER" id="PTHR33653">
    <property type="entry name" value="RIBONUCLEASE VAPC2"/>
    <property type="match status" value="1"/>
</dbReference>
<keyword evidence="8" id="KW-0800">Toxin</keyword>
<evidence type="ECO:0000256" key="6">
    <source>
        <dbReference type="ARBA" id="ARBA00022842"/>
    </source>
</evidence>
<dbReference type="Gene3D" id="3.40.50.1010">
    <property type="entry name" value="5'-nuclease"/>
    <property type="match status" value="1"/>
</dbReference>
<dbReference type="SUPFAM" id="SSF88723">
    <property type="entry name" value="PIN domain-like"/>
    <property type="match status" value="1"/>
</dbReference>
<comment type="similarity">
    <text evidence="7 8">Belongs to the PINc/VapC protein family.</text>
</comment>
<dbReference type="PANTHER" id="PTHR33653:SF1">
    <property type="entry name" value="RIBONUCLEASE VAPC2"/>
    <property type="match status" value="1"/>
</dbReference>
<evidence type="ECO:0000256" key="1">
    <source>
        <dbReference type="ARBA" id="ARBA00001946"/>
    </source>
</evidence>
<evidence type="ECO:0000256" key="4">
    <source>
        <dbReference type="ARBA" id="ARBA00022723"/>
    </source>
</evidence>
<dbReference type="InterPro" id="IPR029060">
    <property type="entry name" value="PIN-like_dom_sf"/>
</dbReference>
<evidence type="ECO:0000256" key="3">
    <source>
        <dbReference type="ARBA" id="ARBA00022722"/>
    </source>
</evidence>
<dbReference type="AlphaFoldDB" id="A0A0N8GFE7"/>
<reference evidence="10 11" key="2">
    <citation type="submission" date="2015-10" db="EMBL/GenBank/DDBJ databases">
        <title>Draft Genome Sequence of Prosthecomicrobium hirschii ATCC 27832.</title>
        <authorList>
            <person name="Daniel J."/>
            <person name="Givan S.A."/>
            <person name="Brun Y.V."/>
            <person name="Brown P.J."/>
        </authorList>
    </citation>
    <scope>NUCLEOTIDE SEQUENCE [LARGE SCALE GENOMIC DNA]</scope>
    <source>
        <strain evidence="10 11">16</strain>
    </source>
</reference>
<reference evidence="10 11" key="1">
    <citation type="submission" date="2015-09" db="EMBL/GenBank/DDBJ databases">
        <authorList>
            <consortium name="Swine Surveillance"/>
        </authorList>
    </citation>
    <scope>NUCLEOTIDE SEQUENCE [LARGE SCALE GENOMIC DNA]</scope>
    <source>
        <strain evidence="10 11">16</strain>
    </source>
</reference>
<dbReference type="STRING" id="665126.ABB55_19400"/>
<dbReference type="Pfam" id="PF01850">
    <property type="entry name" value="PIN"/>
    <property type="match status" value="1"/>
</dbReference>
<accession>A0A0N8GFE7</accession>
<feature type="domain" description="PIN" evidence="9">
    <location>
        <begin position="3"/>
        <end position="128"/>
    </location>
</feature>
<keyword evidence="2 8" id="KW-1277">Toxin-antitoxin system</keyword>
<feature type="binding site" evidence="8">
    <location>
        <position position="5"/>
    </location>
    <ligand>
        <name>Mg(2+)</name>
        <dbReference type="ChEBI" id="CHEBI:18420"/>
    </ligand>
</feature>
<dbReference type="GO" id="GO:0004540">
    <property type="term" value="F:RNA nuclease activity"/>
    <property type="evidence" value="ECO:0007669"/>
    <property type="project" value="InterPro"/>
</dbReference>
<dbReference type="GO" id="GO:0000287">
    <property type="term" value="F:magnesium ion binding"/>
    <property type="evidence" value="ECO:0007669"/>
    <property type="project" value="UniProtKB-UniRule"/>
</dbReference>
<keyword evidence="6 8" id="KW-0460">Magnesium</keyword>
<proteinExistence type="inferred from homology"/>
<dbReference type="GO" id="GO:0016787">
    <property type="term" value="F:hydrolase activity"/>
    <property type="evidence" value="ECO:0007669"/>
    <property type="project" value="UniProtKB-KW"/>
</dbReference>
<dbReference type="EC" id="3.1.-.-" evidence="8"/>
<organism evidence="10 11">
    <name type="scientific">Prosthecodimorpha hirschii</name>
    <dbReference type="NCBI Taxonomy" id="665126"/>
    <lineage>
        <taxon>Bacteria</taxon>
        <taxon>Pseudomonadati</taxon>
        <taxon>Pseudomonadota</taxon>
        <taxon>Alphaproteobacteria</taxon>
        <taxon>Hyphomicrobiales</taxon>
        <taxon>Ancalomicrobiaceae</taxon>
        <taxon>Prosthecodimorpha</taxon>
    </lineage>
</organism>
<dbReference type="EMBL" id="LJYW01000001">
    <property type="protein sequence ID" value="KPL54113.1"/>
    <property type="molecule type" value="Genomic_DNA"/>
</dbReference>
<gene>
    <name evidence="8" type="primary">vapC</name>
    <name evidence="10" type="ORF">ABB55_19400</name>
</gene>
<keyword evidence="4 8" id="KW-0479">Metal-binding</keyword>
<evidence type="ECO:0000256" key="2">
    <source>
        <dbReference type="ARBA" id="ARBA00022649"/>
    </source>
</evidence>
<keyword evidence="3 8" id="KW-0540">Nuclease</keyword>
<sequence>MNVPDTNVVSEGFKANPHPGVAAFLSATPLRTLYLAAPVLAELRFGAARLPRSRRRTSLETDIEDLERVLYRGRILAFDATAARHYAEIMAHRFAIGRPVAVIDAQIAAIARANGMRLVTRNVRDFEATGVDLVDPFAL</sequence>
<evidence type="ECO:0000313" key="10">
    <source>
        <dbReference type="EMBL" id="KPL54113.1"/>
    </source>
</evidence>
<evidence type="ECO:0000256" key="7">
    <source>
        <dbReference type="ARBA" id="ARBA00038093"/>
    </source>
</evidence>
<dbReference type="Proteomes" id="UP000048984">
    <property type="component" value="Unassembled WGS sequence"/>
</dbReference>
<dbReference type="InterPro" id="IPR050556">
    <property type="entry name" value="Type_II_TA_system_RNase"/>
</dbReference>
<dbReference type="RefSeq" id="WP_054360279.1">
    <property type="nucleotide sequence ID" value="NZ_LJYW01000001.1"/>
</dbReference>
<dbReference type="InterPro" id="IPR022907">
    <property type="entry name" value="VapC_family"/>
</dbReference>
<comment type="cofactor">
    <cofactor evidence="1 8">
        <name>Mg(2+)</name>
        <dbReference type="ChEBI" id="CHEBI:18420"/>
    </cofactor>
</comment>
<comment type="caution">
    <text evidence="10">The sequence shown here is derived from an EMBL/GenBank/DDBJ whole genome shotgun (WGS) entry which is preliminary data.</text>
</comment>
<comment type="function">
    <text evidence="8">Toxic component of a toxin-antitoxin (TA) system. An RNase.</text>
</comment>
<evidence type="ECO:0000256" key="5">
    <source>
        <dbReference type="ARBA" id="ARBA00022801"/>
    </source>
</evidence>
<dbReference type="CDD" id="cd18731">
    <property type="entry name" value="PIN_NgFitB-like"/>
    <property type="match status" value="1"/>
</dbReference>
<keyword evidence="5 8" id="KW-0378">Hydrolase</keyword>
<evidence type="ECO:0000313" key="11">
    <source>
        <dbReference type="Proteomes" id="UP000048984"/>
    </source>
</evidence>
<feature type="binding site" evidence="8">
    <location>
        <position position="104"/>
    </location>
    <ligand>
        <name>Mg(2+)</name>
        <dbReference type="ChEBI" id="CHEBI:18420"/>
    </ligand>
</feature>
<name>A0A0N8GFE7_9HYPH</name>
<evidence type="ECO:0000256" key="8">
    <source>
        <dbReference type="HAMAP-Rule" id="MF_00265"/>
    </source>
</evidence>